<dbReference type="PANTHER" id="PTHR43567:SF1">
    <property type="entry name" value="FLAVOREDOXIN"/>
    <property type="match status" value="1"/>
</dbReference>
<dbReference type="GO" id="GO:0016646">
    <property type="term" value="F:oxidoreductase activity, acting on the CH-NH group of donors, NAD or NADP as acceptor"/>
    <property type="evidence" value="ECO:0007669"/>
    <property type="project" value="UniProtKB-ARBA"/>
</dbReference>
<sequence>MKKVQKPSTALFPVPSVLVTTISEGRPNIITLAWVGTVCSSPPMLSVSLRPQTYSHGILTKTREFVLNIPGADRVKEMDLCGMVSGRDEDKFTLTGLTPRPATKVEAPLIAECPVNIECRVNQIISLGSHDMFISEVLAVHVDEAVLDEKGRINVQKIEPVAFVAGQYWAVTRHLADMGFARLKK</sequence>
<dbReference type="SUPFAM" id="SSF50475">
    <property type="entry name" value="FMN-binding split barrel"/>
    <property type="match status" value="1"/>
</dbReference>
<dbReference type="GO" id="GO:0010181">
    <property type="term" value="F:FMN binding"/>
    <property type="evidence" value="ECO:0007669"/>
    <property type="project" value="InterPro"/>
</dbReference>
<dbReference type="OrthoDB" id="9806228at2"/>
<reference evidence="5 6" key="1">
    <citation type="submission" date="2019-10" db="EMBL/GenBank/DDBJ databases">
        <title>Comparative genomics of sulfur disproportionating microorganisms.</title>
        <authorList>
            <person name="Ward L.M."/>
            <person name="Bertran E."/>
            <person name="Johnston D."/>
        </authorList>
    </citation>
    <scope>NUCLEOTIDE SEQUENCE [LARGE SCALE GENOMIC DNA]</scope>
    <source>
        <strain evidence="5 6">DSM 14055</strain>
    </source>
</reference>
<feature type="domain" description="Flavin reductase like" evidence="4">
    <location>
        <begin position="9"/>
        <end position="156"/>
    </location>
</feature>
<comment type="caution">
    <text evidence="5">The sequence shown here is derived from an EMBL/GenBank/DDBJ whole genome shotgun (WGS) entry which is preliminary data.</text>
</comment>
<keyword evidence="6" id="KW-1185">Reference proteome</keyword>
<evidence type="ECO:0000256" key="1">
    <source>
        <dbReference type="ARBA" id="ARBA00001917"/>
    </source>
</evidence>
<proteinExistence type="inferred from homology"/>
<evidence type="ECO:0000256" key="2">
    <source>
        <dbReference type="ARBA" id="ARBA00022630"/>
    </source>
</evidence>
<evidence type="ECO:0000256" key="3">
    <source>
        <dbReference type="ARBA" id="ARBA00038054"/>
    </source>
</evidence>
<name>A0A6N7IS62_9FIRM</name>
<dbReference type="SMART" id="SM00903">
    <property type="entry name" value="Flavin_Reduct"/>
    <property type="match status" value="1"/>
</dbReference>
<dbReference type="Pfam" id="PF01613">
    <property type="entry name" value="Flavin_Reduct"/>
    <property type="match status" value="1"/>
</dbReference>
<keyword evidence="2" id="KW-0285">Flavoprotein</keyword>
<comment type="cofactor">
    <cofactor evidence="1">
        <name>FMN</name>
        <dbReference type="ChEBI" id="CHEBI:58210"/>
    </cofactor>
</comment>
<dbReference type="RefSeq" id="WP_152946361.1">
    <property type="nucleotide sequence ID" value="NZ_WHYR01000020.1"/>
</dbReference>
<dbReference type="Proteomes" id="UP000441717">
    <property type="component" value="Unassembled WGS sequence"/>
</dbReference>
<accession>A0A6N7IS62</accession>
<dbReference type="Gene3D" id="2.30.110.10">
    <property type="entry name" value="Electron Transport, Fmn-binding Protein, Chain A"/>
    <property type="match status" value="1"/>
</dbReference>
<organism evidence="5 6">
    <name type="scientific">Desulfofundulus thermobenzoicus</name>
    <dbReference type="NCBI Taxonomy" id="29376"/>
    <lineage>
        <taxon>Bacteria</taxon>
        <taxon>Bacillati</taxon>
        <taxon>Bacillota</taxon>
        <taxon>Clostridia</taxon>
        <taxon>Eubacteriales</taxon>
        <taxon>Peptococcaceae</taxon>
        <taxon>Desulfofundulus</taxon>
    </lineage>
</organism>
<dbReference type="AlphaFoldDB" id="A0A6N7IS62"/>
<gene>
    <name evidence="5" type="ORF">GFC01_08730</name>
</gene>
<evidence type="ECO:0000313" key="6">
    <source>
        <dbReference type="Proteomes" id="UP000441717"/>
    </source>
</evidence>
<dbReference type="InterPro" id="IPR012349">
    <property type="entry name" value="Split_barrel_FMN-bd"/>
</dbReference>
<protein>
    <submittedName>
        <fullName evidence="5">Flavin reductase family protein</fullName>
    </submittedName>
</protein>
<dbReference type="InterPro" id="IPR052174">
    <property type="entry name" value="Flavoredoxin"/>
</dbReference>
<comment type="similarity">
    <text evidence="3">Belongs to the flavoredoxin family.</text>
</comment>
<dbReference type="EMBL" id="WHYR01000020">
    <property type="protein sequence ID" value="MQL52349.1"/>
    <property type="molecule type" value="Genomic_DNA"/>
</dbReference>
<evidence type="ECO:0000259" key="4">
    <source>
        <dbReference type="SMART" id="SM00903"/>
    </source>
</evidence>
<dbReference type="InterPro" id="IPR002563">
    <property type="entry name" value="Flavin_Rdtase-like_dom"/>
</dbReference>
<dbReference type="PANTHER" id="PTHR43567">
    <property type="entry name" value="FLAVOREDOXIN-RELATED-RELATED"/>
    <property type="match status" value="1"/>
</dbReference>
<evidence type="ECO:0000313" key="5">
    <source>
        <dbReference type="EMBL" id="MQL52349.1"/>
    </source>
</evidence>